<gene>
    <name evidence="11" type="ORF">TWF102_008726</name>
</gene>
<name>A0A7C8N9R0_ORBOL</name>
<dbReference type="InterPro" id="IPR050291">
    <property type="entry name" value="CDF_Transporter"/>
</dbReference>
<comment type="subcellular location">
    <subcellularLocation>
        <location evidence="1">Membrane</location>
        <topology evidence="1">Multi-pass membrane protein</topology>
    </subcellularLocation>
</comment>
<feature type="domain" description="Cation efflux protein transmembrane" evidence="9">
    <location>
        <begin position="131"/>
        <end position="321"/>
    </location>
</feature>
<dbReference type="Gene3D" id="1.20.1510.10">
    <property type="entry name" value="Cation efflux protein transmembrane domain"/>
    <property type="match status" value="1"/>
</dbReference>
<dbReference type="AlphaFoldDB" id="A0A7C8N9R0"/>
<evidence type="ECO:0000259" key="10">
    <source>
        <dbReference type="Pfam" id="PF16916"/>
    </source>
</evidence>
<dbReference type="Gene3D" id="3.30.70.1350">
    <property type="entry name" value="Cation efflux protein, cytoplasmic domain"/>
    <property type="match status" value="1"/>
</dbReference>
<keyword evidence="3 8" id="KW-0812">Transmembrane</keyword>
<dbReference type="Pfam" id="PF01545">
    <property type="entry name" value="Cation_efflux"/>
    <property type="match status" value="1"/>
</dbReference>
<evidence type="ECO:0000256" key="8">
    <source>
        <dbReference type="SAM" id="Phobius"/>
    </source>
</evidence>
<evidence type="ECO:0000256" key="2">
    <source>
        <dbReference type="ARBA" id="ARBA00022448"/>
    </source>
</evidence>
<evidence type="ECO:0000313" key="11">
    <source>
        <dbReference type="EMBL" id="KAF3091748.1"/>
    </source>
</evidence>
<dbReference type="NCBIfam" id="TIGR01297">
    <property type="entry name" value="CDF"/>
    <property type="match status" value="1"/>
</dbReference>
<feature type="transmembrane region" description="Helical" evidence="8">
    <location>
        <begin position="126"/>
        <end position="147"/>
    </location>
</feature>
<evidence type="ECO:0000256" key="1">
    <source>
        <dbReference type="ARBA" id="ARBA00004141"/>
    </source>
</evidence>
<dbReference type="InterPro" id="IPR027470">
    <property type="entry name" value="Cation_efflux_CTD"/>
</dbReference>
<keyword evidence="5 8" id="KW-0472">Membrane</keyword>
<feature type="domain" description="Cation efflux protein cytoplasmic" evidence="10">
    <location>
        <begin position="333"/>
        <end position="402"/>
    </location>
</feature>
<keyword evidence="6" id="KW-0175">Coiled coil</keyword>
<dbReference type="GO" id="GO:0098771">
    <property type="term" value="P:inorganic ion homeostasis"/>
    <property type="evidence" value="ECO:0007669"/>
    <property type="project" value="UniProtKB-ARBA"/>
</dbReference>
<dbReference type="GO" id="GO:0008324">
    <property type="term" value="F:monoatomic cation transmembrane transporter activity"/>
    <property type="evidence" value="ECO:0007669"/>
    <property type="project" value="InterPro"/>
</dbReference>
<dbReference type="SUPFAM" id="SSF160240">
    <property type="entry name" value="Cation efflux protein cytoplasmic domain-like"/>
    <property type="match status" value="1"/>
</dbReference>
<comment type="caution">
    <text evidence="11">The sequence shown here is derived from an EMBL/GenBank/DDBJ whole genome shotgun (WGS) entry which is preliminary data.</text>
</comment>
<dbReference type="FunFam" id="3.30.70.1350:FF:000003">
    <property type="entry name" value="Cation diffusion facilitator 1"/>
    <property type="match status" value="1"/>
</dbReference>
<sequence>MAGNLNASTSIEIASISGDTTTHRNIASSMIDADEGTLTREQTSSSDPYSLSRGLKSPSEINLIKANISNTGKKRKNPHAKNPSGKELKEFYENQNEKIKKLLKSIEEHRSEAKETVEDTALKYKIAVWGSFVANICLSILQVFAAVRSGSLSLFATMADSIFDPMSNIILMTSRRAIKKVDEKKFPSGKARLETAGNITFAFVMSAVSLILIVVSARDIASGAEAETKGFYLESVISVCAAFATKFSLFLYCWALKDIYSDVHVLWRDHRNDLFVNGFGILTSVGGSKLRWWIDPMGAIVISLLILGLWLKTAWEEFMLLVGTAADLDTQQLITYISMTHSPEILQLDTVRAYHSGPRLIIEVDVVMDPDCTLKHSHDIAEELQMKLESLPDVERAYVHIDYETTHSPVCNDGLVVLGRICANYRYLCLFRSIL</sequence>
<dbReference type="GO" id="GO:0016020">
    <property type="term" value="C:membrane"/>
    <property type="evidence" value="ECO:0007669"/>
    <property type="project" value="UniProtKB-SubCell"/>
</dbReference>
<dbReference type="InterPro" id="IPR036837">
    <property type="entry name" value="Cation_efflux_CTD_sf"/>
</dbReference>
<accession>A0A7C8N9R0</accession>
<evidence type="ECO:0000259" key="9">
    <source>
        <dbReference type="Pfam" id="PF01545"/>
    </source>
</evidence>
<proteinExistence type="predicted"/>
<evidence type="ECO:0000256" key="3">
    <source>
        <dbReference type="ARBA" id="ARBA00022692"/>
    </source>
</evidence>
<dbReference type="InterPro" id="IPR027469">
    <property type="entry name" value="Cation_efflux_TMD_sf"/>
</dbReference>
<dbReference type="PANTHER" id="PTHR43840">
    <property type="entry name" value="MITOCHONDRIAL METAL TRANSPORTER 1-RELATED"/>
    <property type="match status" value="1"/>
</dbReference>
<evidence type="ECO:0000256" key="6">
    <source>
        <dbReference type="SAM" id="Coils"/>
    </source>
</evidence>
<dbReference type="FunFam" id="1.20.1510.10:FF:000005">
    <property type="entry name" value="Putative Cation diffusion facilitator 1"/>
    <property type="match status" value="1"/>
</dbReference>
<protein>
    <submittedName>
        <fullName evidence="11">Uncharacterized protein</fullName>
    </submittedName>
</protein>
<keyword evidence="4 8" id="KW-1133">Transmembrane helix</keyword>
<dbReference type="Proteomes" id="UP000475325">
    <property type="component" value="Unassembled WGS sequence"/>
</dbReference>
<feature type="compositionally biased region" description="Polar residues" evidence="7">
    <location>
        <begin position="39"/>
        <end position="49"/>
    </location>
</feature>
<feature type="transmembrane region" description="Helical" evidence="8">
    <location>
        <begin position="195"/>
        <end position="215"/>
    </location>
</feature>
<dbReference type="InterPro" id="IPR002524">
    <property type="entry name" value="Cation_efflux"/>
</dbReference>
<feature type="transmembrane region" description="Helical" evidence="8">
    <location>
        <begin position="235"/>
        <end position="255"/>
    </location>
</feature>
<dbReference type="PANTHER" id="PTHR43840:SF12">
    <property type="entry name" value="CATION DIFFUSION FACILITATOR 1 (AFU_ORTHOLOGUE AFUA_1G14440)"/>
    <property type="match status" value="1"/>
</dbReference>
<organism evidence="11 12">
    <name type="scientific">Orbilia oligospora</name>
    <name type="common">Nematode-trapping fungus</name>
    <name type="synonym">Arthrobotrys oligospora</name>
    <dbReference type="NCBI Taxonomy" id="2813651"/>
    <lineage>
        <taxon>Eukaryota</taxon>
        <taxon>Fungi</taxon>
        <taxon>Dikarya</taxon>
        <taxon>Ascomycota</taxon>
        <taxon>Pezizomycotina</taxon>
        <taxon>Orbiliomycetes</taxon>
        <taxon>Orbiliales</taxon>
        <taxon>Orbiliaceae</taxon>
        <taxon>Orbilia</taxon>
    </lineage>
</organism>
<evidence type="ECO:0000256" key="7">
    <source>
        <dbReference type="SAM" id="MobiDB-lite"/>
    </source>
</evidence>
<dbReference type="Pfam" id="PF16916">
    <property type="entry name" value="ZT_dimer"/>
    <property type="match status" value="1"/>
</dbReference>
<evidence type="ECO:0000256" key="4">
    <source>
        <dbReference type="ARBA" id="ARBA00022989"/>
    </source>
</evidence>
<dbReference type="EMBL" id="WIQW01000055">
    <property type="protein sequence ID" value="KAF3091748.1"/>
    <property type="molecule type" value="Genomic_DNA"/>
</dbReference>
<feature type="region of interest" description="Disordered" evidence="7">
    <location>
        <begin position="67"/>
        <end position="86"/>
    </location>
</feature>
<evidence type="ECO:0000256" key="5">
    <source>
        <dbReference type="ARBA" id="ARBA00023136"/>
    </source>
</evidence>
<dbReference type="InterPro" id="IPR058533">
    <property type="entry name" value="Cation_efflux_TM"/>
</dbReference>
<dbReference type="SUPFAM" id="SSF161111">
    <property type="entry name" value="Cation efflux protein transmembrane domain-like"/>
    <property type="match status" value="1"/>
</dbReference>
<feature type="coiled-coil region" evidence="6">
    <location>
        <begin position="89"/>
        <end position="119"/>
    </location>
</feature>
<feature type="region of interest" description="Disordered" evidence="7">
    <location>
        <begin position="30"/>
        <end position="55"/>
    </location>
</feature>
<feature type="transmembrane region" description="Helical" evidence="8">
    <location>
        <begin position="292"/>
        <end position="311"/>
    </location>
</feature>
<dbReference type="GO" id="GO:0030003">
    <property type="term" value="P:intracellular monoatomic cation homeostasis"/>
    <property type="evidence" value="ECO:0007669"/>
    <property type="project" value="UniProtKB-ARBA"/>
</dbReference>
<keyword evidence="2" id="KW-0813">Transport</keyword>
<evidence type="ECO:0000313" key="12">
    <source>
        <dbReference type="Proteomes" id="UP000475325"/>
    </source>
</evidence>
<reference evidence="11 12" key="1">
    <citation type="submission" date="2019-06" db="EMBL/GenBank/DDBJ databases">
        <authorList>
            <person name="Palmer J.M."/>
        </authorList>
    </citation>
    <scope>NUCLEOTIDE SEQUENCE [LARGE SCALE GENOMIC DNA]</scope>
    <source>
        <strain evidence="11 12">TWF102</strain>
    </source>
</reference>